<evidence type="ECO:0000313" key="1">
    <source>
        <dbReference type="EMBL" id="KAJ3652546.1"/>
    </source>
</evidence>
<keyword evidence="2" id="KW-1185">Reference proteome</keyword>
<accession>A0AA38IBX6</accession>
<gene>
    <name evidence="1" type="ORF">Zmor_018501</name>
</gene>
<reference evidence="1" key="1">
    <citation type="journal article" date="2023" name="G3 (Bethesda)">
        <title>Whole genome assemblies of Zophobas morio and Tenebrio molitor.</title>
        <authorList>
            <person name="Kaur S."/>
            <person name="Stinson S.A."/>
            <person name="diCenzo G.C."/>
        </authorList>
    </citation>
    <scope>NUCLEOTIDE SEQUENCE</scope>
    <source>
        <strain evidence="1">QUZm001</strain>
    </source>
</reference>
<comment type="caution">
    <text evidence="1">The sequence shown here is derived from an EMBL/GenBank/DDBJ whole genome shotgun (WGS) entry which is preliminary data.</text>
</comment>
<proteinExistence type="predicted"/>
<evidence type="ECO:0000313" key="2">
    <source>
        <dbReference type="Proteomes" id="UP001168821"/>
    </source>
</evidence>
<name>A0AA38IBX6_9CUCU</name>
<dbReference type="AlphaFoldDB" id="A0AA38IBX6"/>
<protein>
    <submittedName>
        <fullName evidence="1">Uncharacterized protein</fullName>
    </submittedName>
</protein>
<organism evidence="1 2">
    <name type="scientific">Zophobas morio</name>
    <dbReference type="NCBI Taxonomy" id="2755281"/>
    <lineage>
        <taxon>Eukaryota</taxon>
        <taxon>Metazoa</taxon>
        <taxon>Ecdysozoa</taxon>
        <taxon>Arthropoda</taxon>
        <taxon>Hexapoda</taxon>
        <taxon>Insecta</taxon>
        <taxon>Pterygota</taxon>
        <taxon>Neoptera</taxon>
        <taxon>Endopterygota</taxon>
        <taxon>Coleoptera</taxon>
        <taxon>Polyphaga</taxon>
        <taxon>Cucujiformia</taxon>
        <taxon>Tenebrionidae</taxon>
        <taxon>Zophobas</taxon>
    </lineage>
</organism>
<dbReference type="EMBL" id="JALNTZ010000005">
    <property type="protein sequence ID" value="KAJ3652546.1"/>
    <property type="molecule type" value="Genomic_DNA"/>
</dbReference>
<dbReference type="Proteomes" id="UP001168821">
    <property type="component" value="Unassembled WGS sequence"/>
</dbReference>
<sequence length="99" mass="11512">MNANVLDGHQIEEMCLKKLALKLSRGNLQRIFSVSRKLFLAFLEPVQVGPILHEILEDKCLKLVAERYSLMHRGSYSALKNDRQHLRRMARLILEVKDL</sequence>